<proteinExistence type="inferred from homology"/>
<dbReference type="PROSITE" id="PS51792">
    <property type="entry name" value="YIPPEE"/>
    <property type="match status" value="1"/>
</dbReference>
<dbReference type="AlphaFoldDB" id="A0A8H4PS85"/>
<comment type="similarity">
    <text evidence="1">Belongs to the yippee family.</text>
</comment>
<dbReference type="GO" id="GO:0046872">
    <property type="term" value="F:metal ion binding"/>
    <property type="evidence" value="ECO:0007669"/>
    <property type="project" value="UniProtKB-KW"/>
</dbReference>
<feature type="compositionally biased region" description="Low complexity" evidence="4">
    <location>
        <begin position="29"/>
        <end position="50"/>
    </location>
</feature>
<keyword evidence="3" id="KW-0862">Zinc</keyword>
<dbReference type="Proteomes" id="UP000557566">
    <property type="component" value="Unassembled WGS sequence"/>
</dbReference>
<dbReference type="OrthoDB" id="6407410at2759"/>
<organism evidence="6 7">
    <name type="scientific">Ophiocordyceps sinensis</name>
    <dbReference type="NCBI Taxonomy" id="72228"/>
    <lineage>
        <taxon>Eukaryota</taxon>
        <taxon>Fungi</taxon>
        <taxon>Dikarya</taxon>
        <taxon>Ascomycota</taxon>
        <taxon>Pezizomycotina</taxon>
        <taxon>Sordariomycetes</taxon>
        <taxon>Hypocreomycetidae</taxon>
        <taxon>Hypocreales</taxon>
        <taxon>Ophiocordycipitaceae</taxon>
        <taxon>Ophiocordyceps</taxon>
    </lineage>
</organism>
<keyword evidence="7" id="KW-1185">Reference proteome</keyword>
<dbReference type="Pfam" id="PF03226">
    <property type="entry name" value="Yippee-Mis18"/>
    <property type="match status" value="1"/>
</dbReference>
<evidence type="ECO:0000256" key="4">
    <source>
        <dbReference type="SAM" id="MobiDB-lite"/>
    </source>
</evidence>
<evidence type="ECO:0000259" key="5">
    <source>
        <dbReference type="PROSITE" id="PS51792"/>
    </source>
</evidence>
<reference evidence="6 7" key="1">
    <citation type="journal article" date="2020" name="Genome Biol. Evol.">
        <title>A new high-quality draft genome assembly of the Chinese cordyceps Ophiocordyceps sinensis.</title>
        <authorList>
            <person name="Shu R."/>
            <person name="Zhang J."/>
            <person name="Meng Q."/>
            <person name="Zhang H."/>
            <person name="Zhou G."/>
            <person name="Li M."/>
            <person name="Wu P."/>
            <person name="Zhao Y."/>
            <person name="Chen C."/>
            <person name="Qin Q."/>
        </authorList>
    </citation>
    <scope>NUCLEOTIDE SEQUENCE [LARGE SCALE GENOMIC DNA]</scope>
    <source>
        <strain evidence="6 7">IOZ07</strain>
    </source>
</reference>
<dbReference type="InterPro" id="IPR039058">
    <property type="entry name" value="Yippee_fam"/>
</dbReference>
<sequence>MARDSSRISATRPVFPRYLLPTFVLSLARRPSTSPSPPSARSSCSPPAKSDGSLPAPSRDVTCGPPPPRRRLSRAAPDTLRCINCSTDLALASQIVSKGFTGRYGRAFLVAPPPPPAADHALANIRVGRSEDRQLVTGWHVVADICCATCSRKLGWKYVDAREASQKYKVGKYILEVERVVTHRRWEDLAADDDRGWADDGLAAEDPAGRSREVVFDSEDDDECDEIFAGVWDAATVAKRRSQTIAKRAPPTAA</sequence>
<dbReference type="EMBL" id="JAAVMX010000004">
    <property type="protein sequence ID" value="KAF4509517.1"/>
    <property type="molecule type" value="Genomic_DNA"/>
</dbReference>
<evidence type="ECO:0000256" key="2">
    <source>
        <dbReference type="ARBA" id="ARBA00022723"/>
    </source>
</evidence>
<evidence type="ECO:0000256" key="1">
    <source>
        <dbReference type="ARBA" id="ARBA00005613"/>
    </source>
</evidence>
<dbReference type="InterPro" id="IPR004910">
    <property type="entry name" value="Yippee/Mis18/Cereblon"/>
</dbReference>
<accession>A0A8H4PS85</accession>
<evidence type="ECO:0000313" key="6">
    <source>
        <dbReference type="EMBL" id="KAF4509517.1"/>
    </source>
</evidence>
<protein>
    <recommendedName>
        <fullName evidence="5">Yippee domain-containing protein</fullName>
    </recommendedName>
</protein>
<dbReference type="PANTHER" id="PTHR13848">
    <property type="entry name" value="PROTEIN YIPPEE-LIKE CG15309-RELATED"/>
    <property type="match status" value="1"/>
</dbReference>
<feature type="region of interest" description="Disordered" evidence="4">
    <location>
        <begin position="29"/>
        <end position="72"/>
    </location>
</feature>
<dbReference type="InterPro" id="IPR034751">
    <property type="entry name" value="Yippee"/>
</dbReference>
<keyword evidence="2" id="KW-0479">Metal-binding</keyword>
<gene>
    <name evidence="6" type="ORF">G6O67_003686</name>
</gene>
<comment type="caution">
    <text evidence="6">The sequence shown here is derived from an EMBL/GenBank/DDBJ whole genome shotgun (WGS) entry which is preliminary data.</text>
</comment>
<evidence type="ECO:0000313" key="7">
    <source>
        <dbReference type="Proteomes" id="UP000557566"/>
    </source>
</evidence>
<name>A0A8H4PS85_9HYPO</name>
<feature type="domain" description="Yippee" evidence="5">
    <location>
        <begin position="78"/>
        <end position="184"/>
    </location>
</feature>
<evidence type="ECO:0000256" key="3">
    <source>
        <dbReference type="ARBA" id="ARBA00022833"/>
    </source>
</evidence>